<evidence type="ECO:0000259" key="1">
    <source>
        <dbReference type="Pfam" id="PF19500"/>
    </source>
</evidence>
<evidence type="ECO:0000259" key="2">
    <source>
        <dbReference type="Pfam" id="PF25169"/>
    </source>
</evidence>
<evidence type="ECO:0000313" key="3">
    <source>
        <dbReference type="EMBL" id="ALJ27714.1"/>
    </source>
</evidence>
<proteinExistence type="predicted"/>
<dbReference type="EMBL" id="CP012900">
    <property type="protein sequence ID" value="ALJ27714.1"/>
    <property type="molecule type" value="Genomic_DNA"/>
</dbReference>
<organism evidence="3 4">
    <name type="scientific">Stenotrophomonas acidaminiphila</name>
    <dbReference type="NCBI Taxonomy" id="128780"/>
    <lineage>
        <taxon>Bacteria</taxon>
        <taxon>Pseudomonadati</taxon>
        <taxon>Pseudomonadota</taxon>
        <taxon>Gammaproteobacteria</taxon>
        <taxon>Lysobacterales</taxon>
        <taxon>Lysobacteraceae</taxon>
        <taxon>Stenotrophomonas</taxon>
    </lineage>
</organism>
<evidence type="ECO:0008006" key="5">
    <source>
        <dbReference type="Google" id="ProtNLM"/>
    </source>
</evidence>
<dbReference type="Pfam" id="PF19500">
    <property type="entry name" value="DUF6035"/>
    <property type="match status" value="1"/>
</dbReference>
<dbReference type="Proteomes" id="UP000061010">
    <property type="component" value="Chromosome"/>
</dbReference>
<dbReference type="InterPro" id="IPR057152">
    <property type="entry name" value="DUF7830"/>
</dbReference>
<accession>A0A0S1AYA4</accession>
<sequence length="492" mass="56809">MRYAAATLAIDAVIDTEGKDPDEVPVPALIGDDYAALIRLRNEIEDAYAAGTPRYRCPVCREPVFLRCGFRHKTDPRLSKDFHFWHGKKKSNCPLSQKARLTPEAIMAAKYHGQREGAAHIRLKQLIHDSLCEDPRFTDVAMERTWRLEGDPRQWRRPDVSACYLGQPVVFEIQLSTTFVSVMAERRHFYRERGALLVWIVADFNSQWATLAHEDIFYPNNRNMFVANEGTLVASHRAQALMLEAHWLVPKAEAGEIKFDDQDDLVDFGDLTQDVARQRIFHFDTDAAEARIKTVLMDDPLRSAFDRFWKRHLKGASSEAEVHAQNREWQDLRLRVQQRSGVVLPEYPDDLEPILNAIYSVRDGEPGQLVGWGHADLVKLAHHLYVSHKPVLWPYRIALDVYNRAATMRKHDTTGKWRKEKVPTYLAAILRGDPAYRMKEGMRELLSFLFPEMADLLDRPAHEVLEDERERRYNSRLYSLSKGTPHESTDRA</sequence>
<dbReference type="PATRIC" id="fig|128780.6.peg.1320"/>
<dbReference type="AlphaFoldDB" id="A0A0S1AYA4"/>
<evidence type="ECO:0000313" key="4">
    <source>
        <dbReference type="Proteomes" id="UP000061010"/>
    </source>
</evidence>
<dbReference type="InterPro" id="IPR046099">
    <property type="entry name" value="DUF6035"/>
</dbReference>
<reference evidence="3 4" key="1">
    <citation type="journal article" date="2015" name="Genome Announc.">
        <title>Complete Genome Sequencing of Stenotrophomonas acidaminiphila ZAC14D2_NAIMI4_2, a Multidrug-Resistant Strain Isolated from Sediments of a Polluted River in Mexico, Uncovers New Antibiotic Resistance Genes and a Novel Class-II Lasso Peptide Biosynthesis Gene Cluster.</title>
        <authorList>
            <person name="Vinuesa P."/>
            <person name="Ochoa-Sanchez L.E."/>
        </authorList>
    </citation>
    <scope>NUCLEOTIDE SEQUENCE [LARGE SCALE GENOMIC DNA]</scope>
    <source>
        <strain evidence="3 4">ZAC14D2_NAIMI4_2</strain>
    </source>
</reference>
<gene>
    <name evidence="3" type="ORF">AOT14_13110</name>
</gene>
<protein>
    <recommendedName>
        <fullName evidence="5">Competence protein</fullName>
    </recommendedName>
</protein>
<dbReference type="RefSeq" id="WP_162486389.1">
    <property type="nucleotide sequence ID" value="NZ_JAMHDZ010000001.1"/>
</dbReference>
<feature type="domain" description="DUF7830" evidence="2">
    <location>
        <begin position="25"/>
        <end position="98"/>
    </location>
</feature>
<dbReference type="KEGG" id="sacz:AOT14_13110"/>
<feature type="domain" description="DUF6035" evidence="1">
    <location>
        <begin position="111"/>
        <end position="229"/>
    </location>
</feature>
<dbReference type="Pfam" id="PF25169">
    <property type="entry name" value="DUF7830"/>
    <property type="match status" value="1"/>
</dbReference>
<keyword evidence="4" id="KW-1185">Reference proteome</keyword>
<name>A0A0S1AYA4_9GAMM</name>